<evidence type="ECO:0000313" key="2">
    <source>
        <dbReference type="EMBL" id="GFQ73056.1"/>
    </source>
</evidence>
<comment type="caution">
    <text evidence="2">The sequence shown here is derived from an EMBL/GenBank/DDBJ whole genome shotgun (WGS) entry which is preliminary data.</text>
</comment>
<gene>
    <name evidence="2" type="primary">X975_22733</name>
    <name evidence="2" type="ORF">TNCT_147271</name>
</gene>
<reference evidence="2" key="1">
    <citation type="submission" date="2020-07" db="EMBL/GenBank/DDBJ databases">
        <title>Multicomponent nature underlies the extraordinary mechanical properties of spider dragline silk.</title>
        <authorList>
            <person name="Kono N."/>
            <person name="Nakamura H."/>
            <person name="Mori M."/>
            <person name="Yoshida Y."/>
            <person name="Ohtoshi R."/>
            <person name="Malay A.D."/>
            <person name="Moran D.A.P."/>
            <person name="Tomita M."/>
            <person name="Numata K."/>
            <person name="Arakawa K."/>
        </authorList>
    </citation>
    <scope>NUCLEOTIDE SEQUENCE</scope>
</reference>
<keyword evidence="3" id="KW-1185">Reference proteome</keyword>
<sequence length="184" mass="20804">MMYPAVESCLPAEVLQAWDIHRLNKNVTEDLTLESEKVLENLMTFLHHEVEGEEHHLRKENPCSPKNKRINEEENPTEKQALLTNIPTEQEAHLKTIMIRLRRKGKEICVRAMLDDGSHSSYVEKDLVGVLKLCPSVLSRIRDESLLTDLASQGIKLTDVEKDTPPIRVLLGADIPGIEDVPGI</sequence>
<proteinExistence type="predicted"/>
<dbReference type="AlphaFoldDB" id="A0A8X6KGH2"/>
<dbReference type="OrthoDB" id="5967017at2759"/>
<evidence type="ECO:0000256" key="1">
    <source>
        <dbReference type="SAM" id="MobiDB-lite"/>
    </source>
</evidence>
<accession>A0A8X6KGH2</accession>
<evidence type="ECO:0000313" key="3">
    <source>
        <dbReference type="Proteomes" id="UP000887116"/>
    </source>
</evidence>
<name>A0A8X6KGH2_TRICU</name>
<dbReference type="EMBL" id="BMAO01021243">
    <property type="protein sequence ID" value="GFQ73056.1"/>
    <property type="molecule type" value="Genomic_DNA"/>
</dbReference>
<feature type="region of interest" description="Disordered" evidence="1">
    <location>
        <begin position="53"/>
        <end position="78"/>
    </location>
</feature>
<organism evidence="2 3">
    <name type="scientific">Trichonephila clavata</name>
    <name type="common">Joro spider</name>
    <name type="synonym">Nephila clavata</name>
    <dbReference type="NCBI Taxonomy" id="2740835"/>
    <lineage>
        <taxon>Eukaryota</taxon>
        <taxon>Metazoa</taxon>
        <taxon>Ecdysozoa</taxon>
        <taxon>Arthropoda</taxon>
        <taxon>Chelicerata</taxon>
        <taxon>Arachnida</taxon>
        <taxon>Araneae</taxon>
        <taxon>Araneomorphae</taxon>
        <taxon>Entelegynae</taxon>
        <taxon>Araneoidea</taxon>
        <taxon>Nephilidae</taxon>
        <taxon>Trichonephila</taxon>
    </lineage>
</organism>
<dbReference type="Proteomes" id="UP000887116">
    <property type="component" value="Unassembled WGS sequence"/>
</dbReference>
<protein>
    <submittedName>
        <fullName evidence="2">Transposable element Tc1 transposase</fullName>
    </submittedName>
</protein>